<comment type="caution">
    <text evidence="10">The sequence shown here is derived from an EMBL/GenBank/DDBJ whole genome shotgun (WGS) entry which is preliminary data.</text>
</comment>
<sequence length="510" mass="54926">MTRAEQETGVDEDWVLAGRYRVGGPIGSGGMGHVWAAHDLQLDRDVAVKIMHQPTPPAGTPETEELAAAGAADRERFLREIRTTARLELPGVPAVYDVGVDPTDDRLFLVMQLIHGSTLDDLIVGFDTDEPAPLSWCTAVAAQAAATLADVHRVDIVHRDIKPSNMMVHTDGQVKILDFGVALLQGAHALPKLTQLGMTVGSPAYMSREQILGNPVGPPSDIYALGCVLYEMLTGCTPFTESNSRSFRDHHVNTAPPSLRLGRRPDVPAALDDLVLAMLAKAPAGRPSAANVYEALLPLAQAVEGPVDDRDPRRPFLRPLAPRKPRNTTPRARTVPMTVDEAIDAIEQSAALAEEDQLHAAIDLLDEAVARPTGHPAADVEVKLQLGTFLHLAEEHTRAAAVLDEVISQLGDDDRAAELRYEAGVSYAASGELDTAVHYLTAALADAGIEDTFRRDASYQLGMLLPAVGRVADGVRLLESLRPQLVAEFGAESVHVRSLDRRIAQMKKSP</sequence>
<dbReference type="PROSITE" id="PS00107">
    <property type="entry name" value="PROTEIN_KINASE_ATP"/>
    <property type="match status" value="1"/>
</dbReference>
<keyword evidence="6 7" id="KW-0067">ATP-binding</keyword>
<keyword evidence="2" id="KW-0723">Serine/threonine-protein kinase</keyword>
<dbReference type="PROSITE" id="PS50011">
    <property type="entry name" value="PROTEIN_KINASE_DOM"/>
    <property type="match status" value="1"/>
</dbReference>
<keyword evidence="3" id="KW-0808">Transferase</keyword>
<dbReference type="PANTHER" id="PTHR43289">
    <property type="entry name" value="MITOGEN-ACTIVATED PROTEIN KINASE KINASE KINASE 20-RELATED"/>
    <property type="match status" value="1"/>
</dbReference>
<protein>
    <recommendedName>
        <fullName evidence="1">non-specific serine/threonine protein kinase</fullName>
        <ecNumber evidence="1">2.7.11.1</ecNumber>
    </recommendedName>
</protein>
<evidence type="ECO:0000256" key="8">
    <source>
        <dbReference type="SAM" id="MobiDB-lite"/>
    </source>
</evidence>
<gene>
    <name evidence="10" type="ORF">Ahu01nite_033610</name>
</gene>
<dbReference type="Gene3D" id="1.25.40.10">
    <property type="entry name" value="Tetratricopeptide repeat domain"/>
    <property type="match status" value="1"/>
</dbReference>
<keyword evidence="4 7" id="KW-0547">Nucleotide-binding</keyword>
<evidence type="ECO:0000256" key="1">
    <source>
        <dbReference type="ARBA" id="ARBA00012513"/>
    </source>
</evidence>
<evidence type="ECO:0000256" key="6">
    <source>
        <dbReference type="ARBA" id="ARBA00022840"/>
    </source>
</evidence>
<dbReference type="PANTHER" id="PTHR43289:SF6">
    <property type="entry name" value="SERINE_THREONINE-PROTEIN KINASE NEKL-3"/>
    <property type="match status" value="1"/>
</dbReference>
<evidence type="ECO:0000256" key="5">
    <source>
        <dbReference type="ARBA" id="ARBA00022777"/>
    </source>
</evidence>
<feature type="region of interest" description="Disordered" evidence="8">
    <location>
        <begin position="306"/>
        <end position="331"/>
    </location>
</feature>
<keyword evidence="5" id="KW-0418">Kinase</keyword>
<evidence type="ECO:0000256" key="7">
    <source>
        <dbReference type="PROSITE-ProRule" id="PRU10141"/>
    </source>
</evidence>
<dbReference type="InterPro" id="IPR000719">
    <property type="entry name" value="Prot_kinase_dom"/>
</dbReference>
<dbReference type="InterPro" id="IPR008271">
    <property type="entry name" value="Ser/Thr_kinase_AS"/>
</dbReference>
<dbReference type="Gene3D" id="1.10.510.10">
    <property type="entry name" value="Transferase(Phosphotransferase) domain 1"/>
    <property type="match status" value="1"/>
</dbReference>
<dbReference type="Pfam" id="PF00069">
    <property type="entry name" value="Pkinase"/>
    <property type="match status" value="1"/>
</dbReference>
<dbReference type="InterPro" id="IPR011009">
    <property type="entry name" value="Kinase-like_dom_sf"/>
</dbReference>
<dbReference type="EMBL" id="BOMN01000040">
    <property type="protein sequence ID" value="GIE20259.1"/>
    <property type="molecule type" value="Genomic_DNA"/>
</dbReference>
<dbReference type="InterPro" id="IPR017441">
    <property type="entry name" value="Protein_kinase_ATP_BS"/>
</dbReference>
<evidence type="ECO:0000313" key="10">
    <source>
        <dbReference type="EMBL" id="GIE20259.1"/>
    </source>
</evidence>
<evidence type="ECO:0000256" key="2">
    <source>
        <dbReference type="ARBA" id="ARBA00022527"/>
    </source>
</evidence>
<evidence type="ECO:0000259" key="9">
    <source>
        <dbReference type="PROSITE" id="PS50011"/>
    </source>
</evidence>
<dbReference type="CDD" id="cd14014">
    <property type="entry name" value="STKc_PknB_like"/>
    <property type="match status" value="1"/>
</dbReference>
<accession>A0ABQ3ZNV7</accession>
<feature type="binding site" evidence="7">
    <location>
        <position position="49"/>
    </location>
    <ligand>
        <name>ATP</name>
        <dbReference type="ChEBI" id="CHEBI:30616"/>
    </ligand>
</feature>
<evidence type="ECO:0000313" key="11">
    <source>
        <dbReference type="Proteomes" id="UP000603200"/>
    </source>
</evidence>
<reference evidence="10 11" key="1">
    <citation type="submission" date="2021-01" db="EMBL/GenBank/DDBJ databases">
        <title>Whole genome shotgun sequence of Actinoplanes humidus NBRC 14915.</title>
        <authorList>
            <person name="Komaki H."/>
            <person name="Tamura T."/>
        </authorList>
    </citation>
    <scope>NUCLEOTIDE SEQUENCE [LARGE SCALE GENOMIC DNA]</scope>
    <source>
        <strain evidence="10 11">NBRC 14915</strain>
    </source>
</reference>
<evidence type="ECO:0000256" key="3">
    <source>
        <dbReference type="ARBA" id="ARBA00022679"/>
    </source>
</evidence>
<dbReference type="PROSITE" id="PS00108">
    <property type="entry name" value="PROTEIN_KINASE_ST"/>
    <property type="match status" value="1"/>
</dbReference>
<dbReference type="SUPFAM" id="SSF48452">
    <property type="entry name" value="TPR-like"/>
    <property type="match status" value="1"/>
</dbReference>
<dbReference type="Proteomes" id="UP000603200">
    <property type="component" value="Unassembled WGS sequence"/>
</dbReference>
<evidence type="ECO:0000256" key="4">
    <source>
        <dbReference type="ARBA" id="ARBA00022741"/>
    </source>
</evidence>
<dbReference type="EC" id="2.7.11.1" evidence="1"/>
<proteinExistence type="predicted"/>
<dbReference type="SUPFAM" id="SSF56112">
    <property type="entry name" value="Protein kinase-like (PK-like)"/>
    <property type="match status" value="1"/>
</dbReference>
<keyword evidence="11" id="KW-1185">Reference proteome</keyword>
<feature type="domain" description="Protein kinase" evidence="9">
    <location>
        <begin position="20"/>
        <end position="317"/>
    </location>
</feature>
<organism evidence="10 11">
    <name type="scientific">Winogradskya humida</name>
    <dbReference type="NCBI Taxonomy" id="113566"/>
    <lineage>
        <taxon>Bacteria</taxon>
        <taxon>Bacillati</taxon>
        <taxon>Actinomycetota</taxon>
        <taxon>Actinomycetes</taxon>
        <taxon>Micromonosporales</taxon>
        <taxon>Micromonosporaceae</taxon>
        <taxon>Winogradskya</taxon>
    </lineage>
</organism>
<dbReference type="Gene3D" id="3.30.200.20">
    <property type="entry name" value="Phosphorylase Kinase, domain 1"/>
    <property type="match status" value="1"/>
</dbReference>
<dbReference type="InterPro" id="IPR011990">
    <property type="entry name" value="TPR-like_helical_dom_sf"/>
</dbReference>
<name>A0ABQ3ZNV7_9ACTN</name>
<dbReference type="SMART" id="SM00220">
    <property type="entry name" value="S_TKc"/>
    <property type="match status" value="1"/>
</dbReference>